<comment type="caution">
    <text evidence="2">The sequence shown here is derived from an EMBL/GenBank/DDBJ whole genome shotgun (WGS) entry which is preliminary data.</text>
</comment>
<sequence>MKPKAARNILLSLLAFLGFGAIGGGGALIVSPTGTLIGMPPSILKNSPFHSFLIPGIILFALLGLGPLLVIPALLKKPTSKLAEKLNCFKDMHWSWTFSIYTAFILVAWIQLEMVFIQTVSWMHTFYMFLASVIILVSLTPTVRSLYKNHTN</sequence>
<dbReference type="Proteomes" id="UP000537204">
    <property type="component" value="Unassembled WGS sequence"/>
</dbReference>
<organism evidence="2 3">
    <name type="scientific">Pedobacter cryoconitis</name>
    <dbReference type="NCBI Taxonomy" id="188932"/>
    <lineage>
        <taxon>Bacteria</taxon>
        <taxon>Pseudomonadati</taxon>
        <taxon>Bacteroidota</taxon>
        <taxon>Sphingobacteriia</taxon>
        <taxon>Sphingobacteriales</taxon>
        <taxon>Sphingobacteriaceae</taxon>
        <taxon>Pedobacter</taxon>
    </lineage>
</organism>
<evidence type="ECO:0000256" key="1">
    <source>
        <dbReference type="SAM" id="Phobius"/>
    </source>
</evidence>
<feature type="transmembrane region" description="Helical" evidence="1">
    <location>
        <begin position="96"/>
        <end position="120"/>
    </location>
</feature>
<dbReference type="EMBL" id="JACHCE010000008">
    <property type="protein sequence ID" value="MBB5638398.1"/>
    <property type="molecule type" value="Genomic_DNA"/>
</dbReference>
<protein>
    <submittedName>
        <fullName evidence="2">Uncharacterized protein</fullName>
    </submittedName>
</protein>
<gene>
    <name evidence="2" type="ORF">HDE68_004327</name>
</gene>
<evidence type="ECO:0000313" key="2">
    <source>
        <dbReference type="EMBL" id="MBB5638398.1"/>
    </source>
</evidence>
<evidence type="ECO:0000313" key="3">
    <source>
        <dbReference type="Proteomes" id="UP000537204"/>
    </source>
</evidence>
<keyword evidence="1" id="KW-0812">Transmembrane</keyword>
<reference evidence="2 3" key="1">
    <citation type="submission" date="2020-08" db="EMBL/GenBank/DDBJ databases">
        <title>Genomic Encyclopedia of Type Strains, Phase IV (KMG-V): Genome sequencing to study the core and pangenomes of soil and plant-associated prokaryotes.</title>
        <authorList>
            <person name="Whitman W."/>
        </authorList>
    </citation>
    <scope>NUCLEOTIDE SEQUENCE [LARGE SCALE GENOMIC DNA]</scope>
    <source>
        <strain evidence="2 3">S3M1</strain>
    </source>
</reference>
<proteinExistence type="predicted"/>
<keyword evidence="1" id="KW-0472">Membrane</keyword>
<accession>A0A7W8ZQX3</accession>
<name>A0A7W8ZQX3_9SPHI</name>
<feature type="transmembrane region" description="Helical" evidence="1">
    <location>
        <begin position="126"/>
        <end position="147"/>
    </location>
</feature>
<dbReference type="AlphaFoldDB" id="A0A7W8ZQX3"/>
<keyword evidence="1" id="KW-1133">Transmembrane helix</keyword>
<feature type="transmembrane region" description="Helical" evidence="1">
    <location>
        <begin position="51"/>
        <end position="75"/>
    </location>
</feature>
<dbReference type="RefSeq" id="WP_183884219.1">
    <property type="nucleotide sequence ID" value="NZ_JACHCE010000008.1"/>
</dbReference>